<reference evidence="3" key="3">
    <citation type="submission" date="2023-06" db="EMBL/GenBank/DDBJ databases">
        <title>Pangenomics reveal diversification of enzyme families and niche specialization in globally abundant SAR202 bacteria.</title>
        <authorList>
            <person name="Saw J.H.W."/>
        </authorList>
    </citation>
    <scope>NUCLEOTIDE SEQUENCE [LARGE SCALE GENOMIC DNA]</scope>
    <source>
        <strain evidence="3">JH1073</strain>
    </source>
</reference>
<dbReference type="Proteomes" id="UP001321249">
    <property type="component" value="Unassembled WGS sequence"/>
</dbReference>
<evidence type="ECO:0000313" key="1">
    <source>
        <dbReference type="EMBL" id="MDG0866665.1"/>
    </source>
</evidence>
<evidence type="ECO:0000313" key="3">
    <source>
        <dbReference type="Proteomes" id="UP001219901"/>
    </source>
</evidence>
<accession>A0AAJ5ZB87</accession>
<protein>
    <submittedName>
        <fullName evidence="2">Uncharacterized protein</fullName>
    </submittedName>
</protein>
<proteinExistence type="predicted"/>
<dbReference type="EMBL" id="CP046147">
    <property type="protein sequence ID" value="WFG38094.1"/>
    <property type="molecule type" value="Genomic_DNA"/>
</dbReference>
<reference evidence="2" key="2">
    <citation type="journal article" date="2023" name="Nat. Commun.">
        <title>Cultivation of marine bacteria of the SAR202 clade.</title>
        <authorList>
            <person name="Lim Y."/>
            <person name="Seo J.H."/>
            <person name="Giovannoni S.J."/>
            <person name="Kang I."/>
            <person name="Cho J.C."/>
        </authorList>
    </citation>
    <scope>NUCLEOTIDE SEQUENCE</scope>
    <source>
        <strain evidence="2">JH1073</strain>
    </source>
</reference>
<gene>
    <name evidence="1" type="ORF">GKO46_06190</name>
    <name evidence="2" type="ORF">GKO48_00185</name>
</gene>
<evidence type="ECO:0000313" key="4">
    <source>
        <dbReference type="Proteomes" id="UP001321249"/>
    </source>
</evidence>
<reference evidence="3 4" key="1">
    <citation type="submission" date="2019-11" db="EMBL/GenBank/DDBJ databases">
        <authorList>
            <person name="Cho J.-C."/>
        </authorList>
    </citation>
    <scope>NUCLEOTIDE SEQUENCE [LARGE SCALE GENOMIC DNA]</scope>
    <source>
        <strain evidence="2 3">JH1073</strain>
        <strain evidence="1 4">JH702</strain>
    </source>
</reference>
<dbReference type="Proteomes" id="UP001219901">
    <property type="component" value="Chromosome"/>
</dbReference>
<dbReference type="AlphaFoldDB" id="A0AAJ5ZB87"/>
<name>A0AAJ5ZB87_9CHLR</name>
<dbReference type="EMBL" id="WMBE01000002">
    <property type="protein sequence ID" value="MDG0866665.1"/>
    <property type="molecule type" value="Genomic_DNA"/>
</dbReference>
<organism evidence="2 3">
    <name type="scientific">Candidatus Lucifugimonas marina</name>
    <dbReference type="NCBI Taxonomy" id="3038979"/>
    <lineage>
        <taxon>Bacteria</taxon>
        <taxon>Bacillati</taxon>
        <taxon>Chloroflexota</taxon>
        <taxon>Dehalococcoidia</taxon>
        <taxon>SAR202 cluster</taxon>
        <taxon>Candidatus Lucifugimonadales</taxon>
        <taxon>Candidatus Lucifugimonadaceae</taxon>
        <taxon>Candidatus Lucifugimonas</taxon>
    </lineage>
</organism>
<evidence type="ECO:0000313" key="2">
    <source>
        <dbReference type="EMBL" id="WFG38094.1"/>
    </source>
</evidence>
<sequence>MSDSKSTGTQQNILMPGDKFPEIEIALPRGEKLSLPRDIDDSWAYVMFYRGGW</sequence>
<dbReference type="RefSeq" id="WP_342824280.1">
    <property type="nucleotide sequence ID" value="NZ_CP046146.1"/>
</dbReference>
<keyword evidence="3" id="KW-1185">Reference proteome</keyword>